<comment type="caution">
    <text evidence="1">The sequence shown here is derived from an EMBL/GenBank/DDBJ whole genome shotgun (WGS) entry which is preliminary data.</text>
</comment>
<name>A0A0G0PVX4_9BACT</name>
<organism evidence="1 2">
    <name type="scientific">Candidatus Falkowbacteria bacterium GW2011_GWF2_39_8</name>
    <dbReference type="NCBI Taxonomy" id="1618642"/>
    <lineage>
        <taxon>Bacteria</taxon>
        <taxon>Candidatus Falkowiibacteriota</taxon>
    </lineage>
</organism>
<dbReference type="AlphaFoldDB" id="A0A0G0PVX4"/>
<accession>A0A0G0PVX4</accession>
<evidence type="ECO:0000313" key="1">
    <source>
        <dbReference type="EMBL" id="KKR32309.1"/>
    </source>
</evidence>
<gene>
    <name evidence="1" type="ORF">UT64_C0037G0008</name>
</gene>
<protein>
    <submittedName>
        <fullName evidence="1">Uncharacterized protein</fullName>
    </submittedName>
</protein>
<proteinExistence type="predicted"/>
<sequence length="46" mass="5043">MIIEQMDAIIEKPVNHAQAPSIPTSRLDELSLIVDTSGAYMGEDKN</sequence>
<evidence type="ECO:0000313" key="2">
    <source>
        <dbReference type="Proteomes" id="UP000034137"/>
    </source>
</evidence>
<dbReference type="EMBL" id="LBXO01000037">
    <property type="protein sequence ID" value="KKR32309.1"/>
    <property type="molecule type" value="Genomic_DNA"/>
</dbReference>
<dbReference type="Proteomes" id="UP000034137">
    <property type="component" value="Unassembled WGS sequence"/>
</dbReference>
<reference evidence="1 2" key="1">
    <citation type="journal article" date="2015" name="Nature">
        <title>rRNA introns, odd ribosomes, and small enigmatic genomes across a large radiation of phyla.</title>
        <authorList>
            <person name="Brown C.T."/>
            <person name="Hug L.A."/>
            <person name="Thomas B.C."/>
            <person name="Sharon I."/>
            <person name="Castelle C.J."/>
            <person name="Singh A."/>
            <person name="Wilkins M.J."/>
            <person name="Williams K.H."/>
            <person name="Banfield J.F."/>
        </authorList>
    </citation>
    <scope>NUCLEOTIDE SEQUENCE [LARGE SCALE GENOMIC DNA]</scope>
</reference>